<dbReference type="EMBL" id="UZAU01000718">
    <property type="status" value="NOT_ANNOTATED_CDS"/>
    <property type="molecule type" value="Genomic_DNA"/>
</dbReference>
<reference evidence="2" key="2">
    <citation type="submission" date="2021-03" db="UniProtKB">
        <authorList>
            <consortium name="EnsemblPlants"/>
        </authorList>
    </citation>
    <scope>IDENTIFICATION</scope>
</reference>
<evidence type="ECO:0000313" key="2">
    <source>
        <dbReference type="EnsemblPlants" id="cds.evm.model.09.27"/>
    </source>
</evidence>
<protein>
    <submittedName>
        <fullName evidence="2">Uncharacterized protein</fullName>
    </submittedName>
</protein>
<dbReference type="Pfam" id="PF07646">
    <property type="entry name" value="Kelch_2"/>
    <property type="match status" value="1"/>
</dbReference>
<dbReference type="SMART" id="SM00612">
    <property type="entry name" value="Kelch"/>
    <property type="match status" value="2"/>
</dbReference>
<dbReference type="Gramene" id="evm.model.09.27">
    <property type="protein sequence ID" value="cds.evm.model.09.27"/>
    <property type="gene ID" value="evm.TU.09.27"/>
</dbReference>
<proteinExistence type="predicted"/>
<accession>A0A803QFL4</accession>
<keyword evidence="3" id="KW-1185">Reference proteome</keyword>
<evidence type="ECO:0000313" key="3">
    <source>
        <dbReference type="Proteomes" id="UP000596661"/>
    </source>
</evidence>
<dbReference type="Pfam" id="PF01344">
    <property type="entry name" value="Kelch_1"/>
    <property type="match status" value="2"/>
</dbReference>
<evidence type="ECO:0000256" key="1">
    <source>
        <dbReference type="SAM" id="MobiDB-lite"/>
    </source>
</evidence>
<dbReference type="OrthoDB" id="45365at2759"/>
<organism evidence="2 3">
    <name type="scientific">Cannabis sativa</name>
    <name type="common">Hemp</name>
    <name type="synonym">Marijuana</name>
    <dbReference type="NCBI Taxonomy" id="3483"/>
    <lineage>
        <taxon>Eukaryota</taxon>
        <taxon>Viridiplantae</taxon>
        <taxon>Streptophyta</taxon>
        <taxon>Embryophyta</taxon>
        <taxon>Tracheophyta</taxon>
        <taxon>Spermatophyta</taxon>
        <taxon>Magnoliopsida</taxon>
        <taxon>eudicotyledons</taxon>
        <taxon>Gunneridae</taxon>
        <taxon>Pentapetalae</taxon>
        <taxon>rosids</taxon>
        <taxon>fabids</taxon>
        <taxon>Rosales</taxon>
        <taxon>Cannabaceae</taxon>
        <taxon>Cannabis</taxon>
    </lineage>
</organism>
<dbReference type="PANTHER" id="PTHR47365">
    <property type="entry name" value="PLANT PROTEIN, PUTATIVE-RELATED"/>
    <property type="match status" value="1"/>
</dbReference>
<dbReference type="PANTHER" id="PTHR47365:SF1">
    <property type="entry name" value="F-BOX_KELCH-REPEAT PROTEIN"/>
    <property type="match status" value="1"/>
</dbReference>
<sequence length="366" mass="41077">MGSFPSPSLSLSPSSSPDNSLSGKIRVYLAFRFREAKPNVNVSDIMIYCYDISDNSWRFVTLVPCIIENQGVKDFAMVSLGDSIYIIGGKLFHQKQDHTSEEDDSVSSSVLRYNVCTNQWSNCASMALPRYDFAYTVCENKIYVAGGKSTLNSVVGVSSAEVYDPNLDKWIHLPDMSTLRYKCVAVTWMGKIHVVGGFALKTNSDVTPHNFMAERCSVEVYDTKTRQWGLMRGMWQLDVPPNQIVVVNGKLLSSGDCLKVWKGHIEAYDLEQNIWNELEGSRLNCEHGITNNSTTIQQLYLTIAPIGNSLYFLAGYRMDGDDLPRMKSTVFKFDTSASNDGWMRFETIEEEGEKVLCSHCCVVQLS</sequence>
<dbReference type="OMA" id="CPREPTP"/>
<feature type="region of interest" description="Disordered" evidence="1">
    <location>
        <begin position="1"/>
        <end position="20"/>
    </location>
</feature>
<reference evidence="2" key="1">
    <citation type="submission" date="2018-11" db="EMBL/GenBank/DDBJ databases">
        <authorList>
            <person name="Grassa J C."/>
        </authorList>
    </citation>
    <scope>NUCLEOTIDE SEQUENCE [LARGE SCALE GENOMIC DNA]</scope>
</reference>
<dbReference type="Proteomes" id="UP000596661">
    <property type="component" value="Chromosome 9"/>
</dbReference>
<dbReference type="InterPro" id="IPR015915">
    <property type="entry name" value="Kelch-typ_b-propeller"/>
</dbReference>
<name>A0A803QFL4_CANSA</name>
<dbReference type="AlphaFoldDB" id="A0A803QFL4"/>
<dbReference type="InterPro" id="IPR011498">
    <property type="entry name" value="Kelch_2"/>
</dbReference>
<dbReference type="EnsemblPlants" id="evm.model.09.27">
    <property type="protein sequence ID" value="cds.evm.model.09.27"/>
    <property type="gene ID" value="evm.TU.09.27"/>
</dbReference>
<dbReference type="Gene3D" id="2.120.10.80">
    <property type="entry name" value="Kelch-type beta propeller"/>
    <property type="match status" value="1"/>
</dbReference>
<dbReference type="SUPFAM" id="SSF117281">
    <property type="entry name" value="Kelch motif"/>
    <property type="match status" value="1"/>
</dbReference>
<dbReference type="InterPro" id="IPR006652">
    <property type="entry name" value="Kelch_1"/>
</dbReference>